<organism evidence="1 2">
    <name type="scientific">Coccomyxa viridis</name>
    <dbReference type="NCBI Taxonomy" id="1274662"/>
    <lineage>
        <taxon>Eukaryota</taxon>
        <taxon>Viridiplantae</taxon>
        <taxon>Chlorophyta</taxon>
        <taxon>core chlorophytes</taxon>
        <taxon>Trebouxiophyceae</taxon>
        <taxon>Trebouxiophyceae incertae sedis</taxon>
        <taxon>Coccomyxaceae</taxon>
        <taxon>Coccomyxa</taxon>
    </lineage>
</organism>
<proteinExistence type="predicted"/>
<comment type="caution">
    <text evidence="1">The sequence shown here is derived from an EMBL/GenBank/DDBJ whole genome shotgun (WGS) entry which is preliminary data.</text>
</comment>
<protein>
    <submittedName>
        <fullName evidence="1">Uncharacterized protein</fullName>
    </submittedName>
</protein>
<name>A0AAV1I6X2_9CHLO</name>
<evidence type="ECO:0000313" key="2">
    <source>
        <dbReference type="Proteomes" id="UP001314263"/>
    </source>
</evidence>
<dbReference type="AlphaFoldDB" id="A0AAV1I6X2"/>
<reference evidence="1 2" key="1">
    <citation type="submission" date="2023-10" db="EMBL/GenBank/DDBJ databases">
        <authorList>
            <person name="Maclean D."/>
            <person name="Macfadyen A."/>
        </authorList>
    </citation>
    <scope>NUCLEOTIDE SEQUENCE [LARGE SCALE GENOMIC DNA]</scope>
</reference>
<accession>A0AAV1I6X2</accession>
<gene>
    <name evidence="1" type="ORF">CVIRNUC_006113</name>
</gene>
<dbReference type="EMBL" id="CAUYUE010000007">
    <property type="protein sequence ID" value="CAK0782918.1"/>
    <property type="molecule type" value="Genomic_DNA"/>
</dbReference>
<sequence>MQVPMGGSLKRVEEDIFDVIVPHVRFFDLWVQPRVRCRVRLLSDPDRVDIRCVECILDGSPGVKQLRLNERVEFDVHTTFIPQHESVRQFFGP</sequence>
<evidence type="ECO:0000313" key="1">
    <source>
        <dbReference type="EMBL" id="CAK0782918.1"/>
    </source>
</evidence>
<keyword evidence="2" id="KW-1185">Reference proteome</keyword>
<dbReference type="Proteomes" id="UP001314263">
    <property type="component" value="Unassembled WGS sequence"/>
</dbReference>